<name>A0A0L0F9D7_9EUKA</name>
<dbReference type="OrthoDB" id="4664297at2759"/>
<feature type="non-terminal residue" evidence="1">
    <location>
        <position position="117"/>
    </location>
</feature>
<dbReference type="EMBL" id="KQ245749">
    <property type="protein sequence ID" value="KNC73337.1"/>
    <property type="molecule type" value="Genomic_DNA"/>
</dbReference>
<evidence type="ECO:0000313" key="1">
    <source>
        <dbReference type="EMBL" id="KNC73337.1"/>
    </source>
</evidence>
<organism evidence="1 2">
    <name type="scientific">Sphaeroforma arctica JP610</name>
    <dbReference type="NCBI Taxonomy" id="667725"/>
    <lineage>
        <taxon>Eukaryota</taxon>
        <taxon>Ichthyosporea</taxon>
        <taxon>Ichthyophonida</taxon>
        <taxon>Sphaeroforma</taxon>
    </lineage>
</organism>
<dbReference type="Proteomes" id="UP000054560">
    <property type="component" value="Unassembled WGS sequence"/>
</dbReference>
<keyword evidence="2" id="KW-1185">Reference proteome</keyword>
<dbReference type="AlphaFoldDB" id="A0A0L0F9D7"/>
<proteinExistence type="predicted"/>
<dbReference type="GeneID" id="25914608"/>
<dbReference type="RefSeq" id="XP_014147239.1">
    <property type="nucleotide sequence ID" value="XM_014291764.1"/>
</dbReference>
<dbReference type="Gene3D" id="3.40.30.10">
    <property type="entry name" value="Glutaredoxin"/>
    <property type="match status" value="1"/>
</dbReference>
<sequence length="117" mass="13218">MRQTSCFRSVVHCLIYNSLSTPIAIPNSLAVEVTFDYIPTLFAGLLNAHGQLGPAEIKPKHKFVFKDAIRKAKKDHNLDLKFPPAHPFMPLPSLRLATALRQDQHPLYSTVVENIYH</sequence>
<protein>
    <submittedName>
        <fullName evidence="1">Uncharacterized protein</fullName>
    </submittedName>
</protein>
<gene>
    <name evidence="1" type="ORF">SARC_14104</name>
</gene>
<accession>A0A0L0F9D7</accession>
<evidence type="ECO:0000313" key="2">
    <source>
        <dbReference type="Proteomes" id="UP000054560"/>
    </source>
</evidence>
<reference evidence="1 2" key="1">
    <citation type="submission" date="2011-02" db="EMBL/GenBank/DDBJ databases">
        <title>The Genome Sequence of Sphaeroforma arctica JP610.</title>
        <authorList>
            <consortium name="The Broad Institute Genome Sequencing Platform"/>
            <person name="Russ C."/>
            <person name="Cuomo C."/>
            <person name="Young S.K."/>
            <person name="Zeng Q."/>
            <person name="Gargeya S."/>
            <person name="Alvarado L."/>
            <person name="Berlin A."/>
            <person name="Chapman S.B."/>
            <person name="Chen Z."/>
            <person name="Freedman E."/>
            <person name="Gellesch M."/>
            <person name="Goldberg J."/>
            <person name="Griggs A."/>
            <person name="Gujja S."/>
            <person name="Heilman E."/>
            <person name="Heiman D."/>
            <person name="Howarth C."/>
            <person name="Mehta T."/>
            <person name="Neiman D."/>
            <person name="Pearson M."/>
            <person name="Roberts A."/>
            <person name="Saif S."/>
            <person name="Shea T."/>
            <person name="Shenoy N."/>
            <person name="Sisk P."/>
            <person name="Stolte C."/>
            <person name="Sykes S."/>
            <person name="White J."/>
            <person name="Yandava C."/>
            <person name="Burger G."/>
            <person name="Gray M.W."/>
            <person name="Holland P.W.H."/>
            <person name="King N."/>
            <person name="Lang F.B.F."/>
            <person name="Roger A.J."/>
            <person name="Ruiz-Trillo I."/>
            <person name="Haas B."/>
            <person name="Nusbaum C."/>
            <person name="Birren B."/>
        </authorList>
    </citation>
    <scope>NUCLEOTIDE SEQUENCE [LARGE SCALE GENOMIC DNA]</scope>
    <source>
        <strain evidence="1 2">JP610</strain>
    </source>
</reference>